<accession>A0A2G3E1A4</accession>
<name>A0A2G3E1A4_9FIRM</name>
<reference evidence="1 2" key="2">
    <citation type="submission" date="2017-10" db="EMBL/GenBank/DDBJ databases">
        <authorList>
            <person name="Banno H."/>
            <person name="Chua N.-H."/>
        </authorList>
    </citation>
    <scope>NUCLEOTIDE SEQUENCE [LARGE SCALE GENOMIC DNA]</scope>
    <source>
        <strain evidence="1 2">JK623</strain>
    </source>
</reference>
<keyword evidence="2" id="KW-1185">Reference proteome</keyword>
<proteinExistence type="predicted"/>
<dbReference type="RefSeq" id="WP_099386579.1">
    <property type="nucleotide sequence ID" value="NZ_JANSWH010000058.1"/>
</dbReference>
<organism evidence="1 2">
    <name type="scientific">Agathobacter ruminis</name>
    <dbReference type="NCBI Taxonomy" id="1712665"/>
    <lineage>
        <taxon>Bacteria</taxon>
        <taxon>Bacillati</taxon>
        <taxon>Bacillota</taxon>
        <taxon>Clostridia</taxon>
        <taxon>Lachnospirales</taxon>
        <taxon>Lachnospiraceae</taxon>
        <taxon>Agathobacter</taxon>
    </lineage>
</organism>
<comment type="caution">
    <text evidence="1">The sequence shown here is derived from an EMBL/GenBank/DDBJ whole genome shotgun (WGS) entry which is preliminary data.</text>
</comment>
<evidence type="ECO:0000313" key="2">
    <source>
        <dbReference type="Proteomes" id="UP000224563"/>
    </source>
</evidence>
<dbReference type="Proteomes" id="UP000224563">
    <property type="component" value="Unassembled WGS sequence"/>
</dbReference>
<reference evidence="1 2" key="1">
    <citation type="submission" date="2017-10" db="EMBL/GenBank/DDBJ databases">
        <title>Resolving the taxonomy of Roseburia spp., Eubacterium rectale and Agathobacter spp. through phylogenomic analysis.</title>
        <authorList>
            <person name="Sheridan P.O."/>
            <person name="Walker A.W."/>
            <person name="Duncan S.H."/>
            <person name="Scott K.P."/>
            <person name="Toole P.W.O."/>
            <person name="Luis P."/>
            <person name="Flint H.J."/>
        </authorList>
    </citation>
    <scope>NUCLEOTIDE SEQUENCE [LARGE SCALE GENOMIC DNA]</scope>
    <source>
        <strain evidence="1 2">JK623</strain>
    </source>
</reference>
<gene>
    <name evidence="1" type="ORF">CSX02_09900</name>
</gene>
<evidence type="ECO:0000313" key="1">
    <source>
        <dbReference type="EMBL" id="PHU37066.1"/>
    </source>
</evidence>
<protein>
    <submittedName>
        <fullName evidence="1">Uncharacterized protein</fullName>
    </submittedName>
</protein>
<dbReference type="EMBL" id="PDYG01000083">
    <property type="protein sequence ID" value="PHU37066.1"/>
    <property type="molecule type" value="Genomic_DNA"/>
</dbReference>
<dbReference type="AlphaFoldDB" id="A0A2G3E1A4"/>
<sequence length="267" mass="32241">MAYEDYEIPEITTCIYYYEKELCYNIGECSFKEFCEKFWELLVYNDYSDVINIEIGKDRLVNGISEEYTVKFNKKQISSLDLKNFIFELASDDGISPISLIHKEHREEKWRITWFKDYQVGEGRRVSDYTFNHISITHTYDFLESYEKQIKYINLFCGLCDLFSAFYGKISDLDSSIELLDRTKETVFNESYLQTIYWGNYLGPKYCKQFGQERLEQIECYEKRKTEKGFYFALSDNMLDELKGCDFRQRKRILKKLTQKNWFHRQK</sequence>